<gene>
    <name evidence="8" type="ORF">G9U52_32375</name>
</gene>
<evidence type="ECO:0000259" key="6">
    <source>
        <dbReference type="PROSITE" id="PS50043"/>
    </source>
</evidence>
<dbReference type="InterPro" id="IPR011006">
    <property type="entry name" value="CheY-like_superfamily"/>
</dbReference>
<dbReference type="InterPro" id="IPR039420">
    <property type="entry name" value="WalR-like"/>
</dbReference>
<dbReference type="CDD" id="cd17535">
    <property type="entry name" value="REC_NarL-like"/>
    <property type="match status" value="1"/>
</dbReference>
<evidence type="ECO:0000259" key="7">
    <source>
        <dbReference type="PROSITE" id="PS50110"/>
    </source>
</evidence>
<dbReference type="SMART" id="SM00448">
    <property type="entry name" value="REC"/>
    <property type="match status" value="1"/>
</dbReference>
<accession>A0ABX0JFE3</accession>
<dbReference type="SMART" id="SM00421">
    <property type="entry name" value="HTH_LUXR"/>
    <property type="match status" value="1"/>
</dbReference>
<evidence type="ECO:0000256" key="5">
    <source>
        <dbReference type="PROSITE-ProRule" id="PRU00169"/>
    </source>
</evidence>
<dbReference type="SUPFAM" id="SSF46894">
    <property type="entry name" value="C-terminal effector domain of the bipartite response regulators"/>
    <property type="match status" value="1"/>
</dbReference>
<dbReference type="PROSITE" id="PS50043">
    <property type="entry name" value="HTH_LUXR_2"/>
    <property type="match status" value="1"/>
</dbReference>
<dbReference type="InterPro" id="IPR001789">
    <property type="entry name" value="Sig_transdc_resp-reg_receiver"/>
</dbReference>
<comment type="caution">
    <text evidence="8">The sequence shown here is derived from an EMBL/GenBank/DDBJ whole genome shotgun (WGS) entry which is preliminary data.</text>
</comment>
<dbReference type="PRINTS" id="PR00038">
    <property type="entry name" value="HTHLUXR"/>
</dbReference>
<protein>
    <submittedName>
        <fullName evidence="8">Response regulator transcription factor</fullName>
    </submittedName>
</protein>
<dbReference type="Pfam" id="PF00196">
    <property type="entry name" value="GerE"/>
    <property type="match status" value="1"/>
</dbReference>
<evidence type="ECO:0000256" key="1">
    <source>
        <dbReference type="ARBA" id="ARBA00022553"/>
    </source>
</evidence>
<dbReference type="PANTHER" id="PTHR43214:SF1">
    <property type="entry name" value="TRANSCRIPTIONAL REGULATORY PROTEIN COMA"/>
    <property type="match status" value="1"/>
</dbReference>
<feature type="modified residue" description="4-aspartylphosphate" evidence="5">
    <location>
        <position position="53"/>
    </location>
</feature>
<feature type="domain" description="Response regulatory" evidence="7">
    <location>
        <begin position="3"/>
        <end position="118"/>
    </location>
</feature>
<evidence type="ECO:0000313" key="9">
    <source>
        <dbReference type="Proteomes" id="UP001165962"/>
    </source>
</evidence>
<dbReference type="InterPro" id="IPR000792">
    <property type="entry name" value="Tscrpt_reg_LuxR_C"/>
</dbReference>
<dbReference type="Pfam" id="PF00072">
    <property type="entry name" value="Response_reg"/>
    <property type="match status" value="1"/>
</dbReference>
<dbReference type="PANTHER" id="PTHR43214">
    <property type="entry name" value="TWO-COMPONENT RESPONSE REGULATOR"/>
    <property type="match status" value="1"/>
</dbReference>
<dbReference type="SUPFAM" id="SSF52172">
    <property type="entry name" value="CheY-like"/>
    <property type="match status" value="1"/>
</dbReference>
<dbReference type="Proteomes" id="UP001165962">
    <property type="component" value="Unassembled WGS sequence"/>
</dbReference>
<proteinExistence type="predicted"/>
<name>A0ABX0JFE3_9BACL</name>
<evidence type="ECO:0000256" key="4">
    <source>
        <dbReference type="ARBA" id="ARBA00023163"/>
    </source>
</evidence>
<keyword evidence="9" id="KW-1185">Reference proteome</keyword>
<keyword evidence="4" id="KW-0804">Transcription</keyword>
<dbReference type="InterPro" id="IPR058245">
    <property type="entry name" value="NreC/VraR/RcsB-like_REC"/>
</dbReference>
<evidence type="ECO:0000313" key="8">
    <source>
        <dbReference type="EMBL" id="NHN34491.1"/>
    </source>
</evidence>
<sequence length="219" mass="24763">MIQVLLVDDHPTIMEGTKMLLEQEGDIKAFLAYSGEHAIDRVKVQHFNVILVDLHMPDMNGIDLAKQIITISSDVAIILYTGFEFNNHFNLMIESGISGFVLKTANRQQLVTAVRCALRGEVVLPLSLVKQLRRTHNQTGKNIDEVQPQAINDQEYQILKEIAKGKSNKEIAAIVFMSQRSLEYCLTNLFQKLHVKSRIEAAIKAKEMDLLTDSDFIKL</sequence>
<organism evidence="8 9">
    <name type="scientific">Paenibacillus agricola</name>
    <dbReference type="NCBI Taxonomy" id="2716264"/>
    <lineage>
        <taxon>Bacteria</taxon>
        <taxon>Bacillati</taxon>
        <taxon>Bacillota</taxon>
        <taxon>Bacilli</taxon>
        <taxon>Bacillales</taxon>
        <taxon>Paenibacillaceae</taxon>
        <taxon>Paenibacillus</taxon>
    </lineage>
</organism>
<dbReference type="PROSITE" id="PS50110">
    <property type="entry name" value="RESPONSE_REGULATORY"/>
    <property type="match status" value="1"/>
</dbReference>
<dbReference type="EMBL" id="JAAOIW010000019">
    <property type="protein sequence ID" value="NHN34491.1"/>
    <property type="molecule type" value="Genomic_DNA"/>
</dbReference>
<evidence type="ECO:0000256" key="3">
    <source>
        <dbReference type="ARBA" id="ARBA00023125"/>
    </source>
</evidence>
<dbReference type="InterPro" id="IPR016032">
    <property type="entry name" value="Sig_transdc_resp-reg_C-effctor"/>
</dbReference>
<dbReference type="PROSITE" id="PS00622">
    <property type="entry name" value="HTH_LUXR_1"/>
    <property type="match status" value="1"/>
</dbReference>
<evidence type="ECO:0000256" key="2">
    <source>
        <dbReference type="ARBA" id="ARBA00023015"/>
    </source>
</evidence>
<keyword evidence="3" id="KW-0238">DNA-binding</keyword>
<dbReference type="Gene3D" id="3.40.50.2300">
    <property type="match status" value="1"/>
</dbReference>
<keyword evidence="2" id="KW-0805">Transcription regulation</keyword>
<dbReference type="CDD" id="cd06170">
    <property type="entry name" value="LuxR_C_like"/>
    <property type="match status" value="1"/>
</dbReference>
<feature type="domain" description="HTH luxR-type" evidence="6">
    <location>
        <begin position="144"/>
        <end position="209"/>
    </location>
</feature>
<reference evidence="8" key="1">
    <citation type="submission" date="2020-03" db="EMBL/GenBank/DDBJ databases">
        <title>Draft sequencing of Paenibacilllus sp. S3N08.</title>
        <authorList>
            <person name="Kim D.-U."/>
        </authorList>
    </citation>
    <scope>NUCLEOTIDE SEQUENCE</scope>
    <source>
        <strain evidence="8">S3N08</strain>
    </source>
</reference>
<keyword evidence="1 5" id="KW-0597">Phosphoprotein</keyword>